<dbReference type="Proteomes" id="UP000033977">
    <property type="component" value="Unassembled WGS sequence"/>
</dbReference>
<dbReference type="AlphaFoldDB" id="A0A0G1IAC3"/>
<protein>
    <recommendedName>
        <fullName evidence="3">Aspartate ammonia-lyase</fullName>
    </recommendedName>
</protein>
<sequence length="169" mass="19843">MKKITSNSVSLAGEFAVLSQLILHGYDANMTLGHTKNVDILVSDPKSHKMYQLEVKTNYKNRNKVANSKIFGKIVNEWIMHKKHGEVKISNLFYCFVNINKSTHQFKFYIIPNKVVAKYVRDEHKFWLRANKNHKANPMRQLRIGTAEAHYKIPTPKQERYENNWKLNI</sequence>
<reference evidence="1 2" key="1">
    <citation type="journal article" date="2015" name="Nature">
        <title>rRNA introns, odd ribosomes, and small enigmatic genomes across a large radiation of phyla.</title>
        <authorList>
            <person name="Brown C.T."/>
            <person name="Hug L.A."/>
            <person name="Thomas B.C."/>
            <person name="Sharon I."/>
            <person name="Castelle C.J."/>
            <person name="Singh A."/>
            <person name="Wilkins M.J."/>
            <person name="Williams K.H."/>
            <person name="Banfield J.F."/>
        </authorList>
    </citation>
    <scope>NUCLEOTIDE SEQUENCE [LARGE SCALE GENOMIC DNA]</scope>
</reference>
<accession>A0A0G1IAC3</accession>
<dbReference type="EMBL" id="LCIN01000014">
    <property type="protein sequence ID" value="KKT56406.1"/>
    <property type="molecule type" value="Genomic_DNA"/>
</dbReference>
<evidence type="ECO:0000313" key="2">
    <source>
        <dbReference type="Proteomes" id="UP000033977"/>
    </source>
</evidence>
<evidence type="ECO:0000313" key="1">
    <source>
        <dbReference type="EMBL" id="KKT56406.1"/>
    </source>
</evidence>
<proteinExistence type="predicted"/>
<dbReference type="GO" id="GO:0003676">
    <property type="term" value="F:nucleic acid binding"/>
    <property type="evidence" value="ECO:0007669"/>
    <property type="project" value="InterPro"/>
</dbReference>
<comment type="caution">
    <text evidence="1">The sequence shown here is derived from an EMBL/GenBank/DDBJ whole genome shotgun (WGS) entry which is preliminary data.</text>
</comment>
<organism evidence="1 2">
    <name type="scientific">Candidatus Giovannonibacteria bacterium GW2011_GWB1_44_23</name>
    <dbReference type="NCBI Taxonomy" id="1618652"/>
    <lineage>
        <taxon>Bacteria</taxon>
        <taxon>Candidatus Giovannoniibacteriota</taxon>
    </lineage>
</organism>
<gene>
    <name evidence="1" type="ORF">UW49_C0014G0020</name>
</gene>
<dbReference type="Gene3D" id="3.40.1350.10">
    <property type="match status" value="1"/>
</dbReference>
<dbReference type="InterPro" id="IPR011856">
    <property type="entry name" value="tRNA_endonuc-like_dom_sf"/>
</dbReference>
<evidence type="ECO:0008006" key="3">
    <source>
        <dbReference type="Google" id="ProtNLM"/>
    </source>
</evidence>
<name>A0A0G1IAC3_9BACT</name>